<dbReference type="EMBL" id="KM982401">
    <property type="protein sequence ID" value="AKI79029.1"/>
    <property type="molecule type" value="Genomic_DNA"/>
</dbReference>
<evidence type="ECO:0008006" key="3">
    <source>
        <dbReference type="Google" id="ProtNLM"/>
    </source>
</evidence>
<protein>
    <recommendedName>
        <fullName evidence="3">Glycosyltransferase</fullName>
    </recommendedName>
</protein>
<proteinExistence type="predicted"/>
<dbReference type="PANTHER" id="PTHR32385">
    <property type="entry name" value="MANNOSYL PHOSPHORYLINOSITOL CERAMIDE SYNTHASE"/>
    <property type="match status" value="1"/>
</dbReference>
<evidence type="ECO:0000313" key="2">
    <source>
        <dbReference type="Proteomes" id="UP000241474"/>
    </source>
</evidence>
<organism evidence="1 2">
    <name type="scientific">Acanthamoeba polyphaga mimivirus</name>
    <name type="common">APMV</name>
    <dbReference type="NCBI Taxonomy" id="212035"/>
    <lineage>
        <taxon>Viruses</taxon>
        <taxon>Varidnaviria</taxon>
        <taxon>Bamfordvirae</taxon>
        <taxon>Nucleocytoviricota</taxon>
        <taxon>Megaviricetes</taxon>
        <taxon>Imitervirales</taxon>
        <taxon>Mimiviridae</taxon>
        <taxon>Megamimivirinae</taxon>
        <taxon>Mimivirus</taxon>
        <taxon>Mimivirus bradfordmassiliense</taxon>
    </lineage>
</organism>
<dbReference type="GO" id="GO:0051999">
    <property type="term" value="P:mannosyl-inositol phosphorylceramide biosynthetic process"/>
    <property type="evidence" value="ECO:0007669"/>
    <property type="project" value="TreeGrafter"/>
</dbReference>
<reference evidence="1 2" key="1">
    <citation type="submission" date="2014-10" db="EMBL/GenBank/DDBJ databases">
        <title>Pan-genome analysis of Brazilian lineage A amoebal mimiviruses.</title>
        <authorList>
            <person name="Assis F.L."/>
            <person name="Abrahao J.S."/>
            <person name="Kroon E.G."/>
            <person name="Dornas F.P."/>
            <person name="Andrade K.R."/>
            <person name="Borato P.V.M."/>
            <person name="Pilotto M.R."/>
            <person name="Benamar S."/>
            <person name="LaScola B."/>
            <person name="Colson P."/>
        </authorList>
    </citation>
    <scope>NUCLEOTIDE SEQUENCE [LARGE SCALE GENOMIC DNA]</scope>
    <source>
        <strain evidence="1 2">Oyster</strain>
    </source>
</reference>
<accession>A0A0G2Y3J2</accession>
<name>A0A0G2Y3J2_MIMIV</name>
<dbReference type="GO" id="GO:0016020">
    <property type="term" value="C:membrane"/>
    <property type="evidence" value="ECO:0007669"/>
    <property type="project" value="GOC"/>
</dbReference>
<organismHost>
    <name type="scientific">Acanthamoeba polyphaga</name>
    <name type="common">Amoeba</name>
    <dbReference type="NCBI Taxonomy" id="5757"/>
</organismHost>
<sequence>MSIVDKNYHKKTYHKYDHNKWVLIIYVKSVSHETNIDKFFYENTIDSLDSVINISSICLYTLNDQLSKILVDIKPKCKIPINLCVDSDNDILNKMKLHLDNNLSIIYFTNNTGFSVQQKQCHSLDCLSAYTTCIYDDLYSKVLNKFGLSKLITFDTLVVPNNNDSRKFIDNCIYFCRKLISTDNEFKINLSLTITDSRMGYIVKDLETDLEIPNNNFVRNIVDKSFRQYLTEQFCLVKNNFKKCELPWKDDNFIYYPYLDMNVFPCDESVQNISYTSCNTNGFITNETNPFGKLFTRFNNPYEGVYLKKPQNNIQIPKHLHHIWIDEEPSINYINLWKTILVEPWKYTIWDNNSVLDLIKDTHWDQMYNCAKQSRQKQLIAMLSILEKYGGITINAYNIPLKSLDSLTIGNKFFVSFLAEDTGTSLSYRIIGSLPGGLGKNMIDPNISRKPYEGINNFFRSVNYNKTNDFVIPEIFDKLKSLLHVSVLNSNNTHNNFSKEIDYFLLSLSGQNIFIYPSYYFNANISTLPKRLSNKIIMINLQKYPDKKPIRIKTEVHRPYVVTKEAIADQLNENPKDKLKNIK</sequence>
<dbReference type="Proteomes" id="UP000241474">
    <property type="component" value="Segment"/>
</dbReference>
<evidence type="ECO:0000313" key="1">
    <source>
        <dbReference type="EMBL" id="AKI79029.1"/>
    </source>
</evidence>
<dbReference type="InterPro" id="IPR051706">
    <property type="entry name" value="Glycosyltransferase_domain"/>
</dbReference>
<dbReference type="GO" id="GO:0000030">
    <property type="term" value="F:mannosyltransferase activity"/>
    <property type="evidence" value="ECO:0007669"/>
    <property type="project" value="TreeGrafter"/>
</dbReference>
<dbReference type="SUPFAM" id="SSF53448">
    <property type="entry name" value="Nucleotide-diphospho-sugar transferases"/>
    <property type="match status" value="1"/>
</dbReference>
<dbReference type="InterPro" id="IPR029044">
    <property type="entry name" value="Nucleotide-diphossugar_trans"/>
</dbReference>
<dbReference type="PANTHER" id="PTHR32385:SF15">
    <property type="entry name" value="INOSITOL PHOSPHOCERAMIDE MANNOSYLTRANSFERASE 1"/>
    <property type="match status" value="1"/>
</dbReference>